<name>A0AAW1I7H7_SAPOF</name>
<dbReference type="Pfam" id="PF07734">
    <property type="entry name" value="FBA_1"/>
    <property type="match status" value="1"/>
</dbReference>
<dbReference type="Proteomes" id="UP001443914">
    <property type="component" value="Unassembled WGS sequence"/>
</dbReference>
<proteinExistence type="predicted"/>
<dbReference type="PANTHER" id="PTHR31672">
    <property type="entry name" value="BNACNNG10540D PROTEIN"/>
    <property type="match status" value="1"/>
</dbReference>
<evidence type="ECO:0000313" key="3">
    <source>
        <dbReference type="Proteomes" id="UP001443914"/>
    </source>
</evidence>
<sequence>MYDLDSLHAPPSLCPLPRSTVVAICECYLLVVYGCAPNYQLGLINPSMHTYRQLPNLSFPDSQDNMCAVLGLCHFSDELGDDLKVVSVVDFLDNSFERQVMVYSLRTGLWKQIECTTHDDHVSKFRFPGVTLQKYLFHLICTETVDCKYYRFKKIECFDIKAERWGPDVPLPNIHTDGVDFELDEPLHLGVLDEQLCFVVQNMNESTFDLWVMREYGIKESWVKLMCLCISYNPLTFRKGSPHELLCKRDYSSKLFWYNLEDEDEESIEIEFPGLRTTWGHSSTAYVCKGSLLNIPGSQLIREWCLEEERKLRS</sequence>
<keyword evidence="3" id="KW-1185">Reference proteome</keyword>
<dbReference type="AlphaFoldDB" id="A0AAW1I7H7"/>
<dbReference type="InterPro" id="IPR006527">
    <property type="entry name" value="F-box-assoc_dom_typ1"/>
</dbReference>
<protein>
    <recommendedName>
        <fullName evidence="1">F-box associated beta-propeller type 1 domain-containing protein</fullName>
    </recommendedName>
</protein>
<reference evidence="2" key="1">
    <citation type="submission" date="2024-03" db="EMBL/GenBank/DDBJ databases">
        <title>WGS assembly of Saponaria officinalis var. Norfolk2.</title>
        <authorList>
            <person name="Jenkins J."/>
            <person name="Shu S."/>
            <person name="Grimwood J."/>
            <person name="Barry K."/>
            <person name="Goodstein D."/>
            <person name="Schmutz J."/>
            <person name="Leebens-Mack J."/>
            <person name="Osbourn A."/>
        </authorList>
    </citation>
    <scope>NUCLEOTIDE SEQUENCE [LARGE SCALE GENOMIC DNA]</scope>
    <source>
        <strain evidence="2">JIC</strain>
    </source>
</reference>
<dbReference type="InterPro" id="IPR017451">
    <property type="entry name" value="F-box-assoc_interact_dom"/>
</dbReference>
<evidence type="ECO:0000259" key="1">
    <source>
        <dbReference type="Pfam" id="PF07734"/>
    </source>
</evidence>
<comment type="caution">
    <text evidence="2">The sequence shown here is derived from an EMBL/GenBank/DDBJ whole genome shotgun (WGS) entry which is preliminary data.</text>
</comment>
<dbReference type="SUPFAM" id="SSF117281">
    <property type="entry name" value="Kelch motif"/>
    <property type="match status" value="1"/>
</dbReference>
<dbReference type="InterPro" id="IPR015915">
    <property type="entry name" value="Kelch-typ_b-propeller"/>
</dbReference>
<feature type="domain" description="F-box associated beta-propeller type 1" evidence="1">
    <location>
        <begin position="22"/>
        <end position="234"/>
    </location>
</feature>
<dbReference type="PANTHER" id="PTHR31672:SF13">
    <property type="entry name" value="F-BOX PROTEIN CPR30-LIKE"/>
    <property type="match status" value="1"/>
</dbReference>
<dbReference type="NCBIfam" id="TIGR01640">
    <property type="entry name" value="F_box_assoc_1"/>
    <property type="match status" value="1"/>
</dbReference>
<dbReference type="InterPro" id="IPR050796">
    <property type="entry name" value="SCF_F-box_component"/>
</dbReference>
<accession>A0AAW1I7H7</accession>
<evidence type="ECO:0000313" key="2">
    <source>
        <dbReference type="EMBL" id="KAK9684958.1"/>
    </source>
</evidence>
<gene>
    <name evidence="2" type="ORF">RND81_10G245700</name>
</gene>
<dbReference type="EMBL" id="JBDFQZ010000010">
    <property type="protein sequence ID" value="KAK9684958.1"/>
    <property type="molecule type" value="Genomic_DNA"/>
</dbReference>
<organism evidence="2 3">
    <name type="scientific">Saponaria officinalis</name>
    <name type="common">Common soapwort</name>
    <name type="synonym">Lychnis saponaria</name>
    <dbReference type="NCBI Taxonomy" id="3572"/>
    <lineage>
        <taxon>Eukaryota</taxon>
        <taxon>Viridiplantae</taxon>
        <taxon>Streptophyta</taxon>
        <taxon>Embryophyta</taxon>
        <taxon>Tracheophyta</taxon>
        <taxon>Spermatophyta</taxon>
        <taxon>Magnoliopsida</taxon>
        <taxon>eudicotyledons</taxon>
        <taxon>Gunneridae</taxon>
        <taxon>Pentapetalae</taxon>
        <taxon>Caryophyllales</taxon>
        <taxon>Caryophyllaceae</taxon>
        <taxon>Caryophylleae</taxon>
        <taxon>Saponaria</taxon>
    </lineage>
</organism>